<dbReference type="AlphaFoldDB" id="A0A4Z0A474"/>
<dbReference type="Proteomes" id="UP000298061">
    <property type="component" value="Unassembled WGS sequence"/>
</dbReference>
<evidence type="ECO:0000313" key="2">
    <source>
        <dbReference type="Proteomes" id="UP000298061"/>
    </source>
</evidence>
<comment type="caution">
    <text evidence="1">The sequence shown here is derived from an EMBL/GenBank/DDBJ whole genome shotgun (WGS) entry which is preliminary data.</text>
</comment>
<dbReference type="EMBL" id="SFCI01000203">
    <property type="protein sequence ID" value="TFY81515.1"/>
    <property type="molecule type" value="Genomic_DNA"/>
</dbReference>
<proteinExistence type="predicted"/>
<reference evidence="1 2" key="1">
    <citation type="submission" date="2019-02" db="EMBL/GenBank/DDBJ databases">
        <title>Genome sequencing of the rare red list fungi Hericium alpestre (H. flagellum).</title>
        <authorList>
            <person name="Buettner E."/>
            <person name="Kellner H."/>
        </authorList>
    </citation>
    <scope>NUCLEOTIDE SEQUENCE [LARGE SCALE GENOMIC DNA]</scope>
    <source>
        <strain evidence="1 2">DSM 108284</strain>
    </source>
</reference>
<accession>A0A4Z0A474</accession>
<keyword evidence="2" id="KW-1185">Reference proteome</keyword>
<protein>
    <submittedName>
        <fullName evidence="1">Uncharacterized protein</fullName>
    </submittedName>
</protein>
<dbReference type="OrthoDB" id="3019739at2759"/>
<evidence type="ECO:0000313" key="1">
    <source>
        <dbReference type="EMBL" id="TFY81515.1"/>
    </source>
</evidence>
<organism evidence="1 2">
    <name type="scientific">Hericium alpestre</name>
    <dbReference type="NCBI Taxonomy" id="135208"/>
    <lineage>
        <taxon>Eukaryota</taxon>
        <taxon>Fungi</taxon>
        <taxon>Dikarya</taxon>
        <taxon>Basidiomycota</taxon>
        <taxon>Agaricomycotina</taxon>
        <taxon>Agaricomycetes</taxon>
        <taxon>Russulales</taxon>
        <taxon>Hericiaceae</taxon>
        <taxon>Hericium</taxon>
    </lineage>
</organism>
<name>A0A4Z0A474_9AGAM</name>
<gene>
    <name evidence="1" type="ORF">EWM64_g2500</name>
</gene>
<dbReference type="STRING" id="135208.A0A4Z0A474"/>
<sequence length="168" mass="18952">MNRLRLRVEVAQDALQAKQKELSRTMIPHVQDRLRKGYDGALLVTARGRQPITALRKRKFYEYLHEHRKTVFLTLVEMLMDGLDEAIDSLESSLPRNTKLAQEVEVSMSALWDGVPQGLDLPQMTARHEFQRVIDAVPRQARLWCAAQKRAAAALSAPEPVAGPSGQN</sequence>